<reference evidence="2" key="4">
    <citation type="journal article" date="2015" name="G3 (Bethesda)">
        <title>Genome sequences of three phytopathogenic species of the Magnaporthaceae family of fungi.</title>
        <authorList>
            <person name="Okagaki L.H."/>
            <person name="Nunes C.C."/>
            <person name="Sailsbery J."/>
            <person name="Clay B."/>
            <person name="Brown D."/>
            <person name="John T."/>
            <person name="Oh Y."/>
            <person name="Young N."/>
            <person name="Fitzgerald M."/>
            <person name="Haas B.J."/>
            <person name="Zeng Q."/>
            <person name="Young S."/>
            <person name="Adiconis X."/>
            <person name="Fan L."/>
            <person name="Levin J.Z."/>
            <person name="Mitchell T.K."/>
            <person name="Okubara P.A."/>
            <person name="Farman M.L."/>
            <person name="Kohn L.M."/>
            <person name="Birren B."/>
            <person name="Ma L.-J."/>
            <person name="Dean R.A."/>
        </authorList>
    </citation>
    <scope>NUCLEOTIDE SEQUENCE</scope>
    <source>
        <strain evidence="2">ATCC 64411 / 73-15</strain>
    </source>
</reference>
<dbReference type="OrthoDB" id="111094at2759"/>
<organism evidence="2 3">
    <name type="scientific">Magnaporthiopsis poae (strain ATCC 64411 / 73-15)</name>
    <name type="common">Kentucky bluegrass fungus</name>
    <name type="synonym">Magnaporthe poae</name>
    <dbReference type="NCBI Taxonomy" id="644358"/>
    <lineage>
        <taxon>Eukaryota</taxon>
        <taxon>Fungi</taxon>
        <taxon>Dikarya</taxon>
        <taxon>Ascomycota</taxon>
        <taxon>Pezizomycotina</taxon>
        <taxon>Sordariomycetes</taxon>
        <taxon>Sordariomycetidae</taxon>
        <taxon>Magnaporthales</taxon>
        <taxon>Magnaporthaceae</taxon>
        <taxon>Magnaporthiopsis</taxon>
    </lineage>
</organism>
<dbReference type="VEuPathDB" id="FungiDB:MAPG_04198"/>
<sequence length="138" mass="15091">MDCDKYTEAIGYLHRSLDLKVELGGTKSIPDHKLAISKLNLAVAHLADEALQPALQLGREAVELGLREYKDGTTVALPRFAAATCLFRAGMIAEAVVIFEEVLRTKTSLFGNYRTPTRNALYAVAIAQNKLGKLNEAM</sequence>
<dbReference type="InterPro" id="IPR011990">
    <property type="entry name" value="TPR-like_helical_dom_sf"/>
</dbReference>
<dbReference type="EMBL" id="ADBL01000996">
    <property type="status" value="NOT_ANNOTATED_CDS"/>
    <property type="molecule type" value="Genomic_DNA"/>
</dbReference>
<dbReference type="Gene3D" id="1.25.40.10">
    <property type="entry name" value="Tetratricopeptide repeat domain"/>
    <property type="match status" value="1"/>
</dbReference>
<reference evidence="1" key="1">
    <citation type="submission" date="2010-05" db="EMBL/GenBank/DDBJ databases">
        <title>The Genome Sequence of Magnaporthe poae strain ATCC 64411.</title>
        <authorList>
            <consortium name="The Broad Institute Genome Sequencing Platform"/>
            <consortium name="Broad Institute Genome Sequencing Center for Infectious Disease"/>
            <person name="Ma L.-J."/>
            <person name="Dead R."/>
            <person name="Young S."/>
            <person name="Zeng Q."/>
            <person name="Koehrsen M."/>
            <person name="Alvarado L."/>
            <person name="Berlin A."/>
            <person name="Chapman S.B."/>
            <person name="Chen Z."/>
            <person name="Freedman E."/>
            <person name="Gellesch M."/>
            <person name="Goldberg J."/>
            <person name="Griggs A."/>
            <person name="Gujja S."/>
            <person name="Heilman E.R."/>
            <person name="Heiman D."/>
            <person name="Hepburn T."/>
            <person name="Howarth C."/>
            <person name="Jen D."/>
            <person name="Larson L."/>
            <person name="Mehta T."/>
            <person name="Neiman D."/>
            <person name="Pearson M."/>
            <person name="Roberts A."/>
            <person name="Saif S."/>
            <person name="Shea T."/>
            <person name="Shenoy N."/>
            <person name="Sisk P."/>
            <person name="Stolte C."/>
            <person name="Sykes S."/>
            <person name="Walk T."/>
            <person name="White J."/>
            <person name="Yandava C."/>
            <person name="Haas B."/>
            <person name="Nusbaum C."/>
            <person name="Birren B."/>
        </authorList>
    </citation>
    <scope>NUCLEOTIDE SEQUENCE</scope>
    <source>
        <strain evidence="1">ATCC 64411</strain>
    </source>
</reference>
<reference evidence="2" key="5">
    <citation type="submission" date="2015-06" db="UniProtKB">
        <authorList>
            <consortium name="EnsemblFungi"/>
        </authorList>
    </citation>
    <scope>IDENTIFICATION</scope>
    <source>
        <strain evidence="2">ATCC 64411</strain>
    </source>
</reference>
<keyword evidence="3" id="KW-1185">Reference proteome</keyword>
<accession>A0A0C4DW29</accession>
<reference evidence="3" key="2">
    <citation type="submission" date="2010-05" db="EMBL/GenBank/DDBJ databases">
        <title>The genome sequence of Magnaporthe poae strain ATCC 64411.</title>
        <authorList>
            <person name="Ma L.-J."/>
            <person name="Dead R."/>
            <person name="Young S."/>
            <person name="Zeng Q."/>
            <person name="Koehrsen M."/>
            <person name="Alvarado L."/>
            <person name="Berlin A."/>
            <person name="Chapman S.B."/>
            <person name="Chen Z."/>
            <person name="Freedman E."/>
            <person name="Gellesch M."/>
            <person name="Goldberg J."/>
            <person name="Griggs A."/>
            <person name="Gujja S."/>
            <person name="Heilman E.R."/>
            <person name="Heiman D."/>
            <person name="Hepburn T."/>
            <person name="Howarth C."/>
            <person name="Jen D."/>
            <person name="Larson L."/>
            <person name="Mehta T."/>
            <person name="Neiman D."/>
            <person name="Pearson M."/>
            <person name="Roberts A."/>
            <person name="Saif S."/>
            <person name="Shea T."/>
            <person name="Shenoy N."/>
            <person name="Sisk P."/>
            <person name="Stolte C."/>
            <person name="Sykes S."/>
            <person name="Walk T."/>
            <person name="White J."/>
            <person name="Yandava C."/>
            <person name="Haas B."/>
            <person name="Nusbaum C."/>
            <person name="Birren B."/>
        </authorList>
    </citation>
    <scope>NUCLEOTIDE SEQUENCE [LARGE SCALE GENOMIC DNA]</scope>
    <source>
        <strain evidence="3">ATCC 64411 / 73-15</strain>
    </source>
</reference>
<proteinExistence type="predicted"/>
<dbReference type="AlphaFoldDB" id="A0A0C4DW29"/>
<evidence type="ECO:0008006" key="4">
    <source>
        <dbReference type="Google" id="ProtNLM"/>
    </source>
</evidence>
<evidence type="ECO:0000313" key="2">
    <source>
        <dbReference type="EnsemblFungi" id="MAPG_04198T0"/>
    </source>
</evidence>
<name>A0A0C4DW29_MAGP6</name>
<dbReference type="EnsemblFungi" id="MAPG_04198T0">
    <property type="protein sequence ID" value="MAPG_04198T0"/>
    <property type="gene ID" value="MAPG_04198"/>
</dbReference>
<reference evidence="1" key="3">
    <citation type="submission" date="2011-03" db="EMBL/GenBank/DDBJ databases">
        <title>Annotation of Magnaporthe poae ATCC 64411.</title>
        <authorList>
            <person name="Ma L.-J."/>
            <person name="Dead R."/>
            <person name="Young S.K."/>
            <person name="Zeng Q."/>
            <person name="Gargeya S."/>
            <person name="Fitzgerald M."/>
            <person name="Haas B."/>
            <person name="Abouelleil A."/>
            <person name="Alvarado L."/>
            <person name="Arachchi H.M."/>
            <person name="Berlin A."/>
            <person name="Brown A."/>
            <person name="Chapman S.B."/>
            <person name="Chen Z."/>
            <person name="Dunbar C."/>
            <person name="Freedman E."/>
            <person name="Gearin G."/>
            <person name="Gellesch M."/>
            <person name="Goldberg J."/>
            <person name="Griggs A."/>
            <person name="Gujja S."/>
            <person name="Heiman D."/>
            <person name="Howarth C."/>
            <person name="Larson L."/>
            <person name="Lui A."/>
            <person name="MacDonald P.J.P."/>
            <person name="Mehta T."/>
            <person name="Montmayeur A."/>
            <person name="Murphy C."/>
            <person name="Neiman D."/>
            <person name="Pearson M."/>
            <person name="Priest M."/>
            <person name="Roberts A."/>
            <person name="Saif S."/>
            <person name="Shea T."/>
            <person name="Shenoy N."/>
            <person name="Sisk P."/>
            <person name="Stolte C."/>
            <person name="Sykes S."/>
            <person name="Yandava C."/>
            <person name="Wortman J."/>
            <person name="Nusbaum C."/>
            <person name="Birren B."/>
        </authorList>
    </citation>
    <scope>NUCLEOTIDE SEQUENCE</scope>
    <source>
        <strain evidence="1">ATCC 64411</strain>
    </source>
</reference>
<dbReference type="Proteomes" id="UP000011715">
    <property type="component" value="Unassembled WGS sequence"/>
</dbReference>
<dbReference type="EMBL" id="GL876968">
    <property type="protein sequence ID" value="KLU85168.1"/>
    <property type="molecule type" value="Genomic_DNA"/>
</dbReference>
<dbReference type="SUPFAM" id="SSF48452">
    <property type="entry name" value="TPR-like"/>
    <property type="match status" value="1"/>
</dbReference>
<evidence type="ECO:0000313" key="1">
    <source>
        <dbReference type="EMBL" id="KLU85168.1"/>
    </source>
</evidence>
<gene>
    <name evidence="1" type="ORF">MAPG_04198</name>
</gene>
<protein>
    <recommendedName>
        <fullName evidence="4">MalT-like TPR region domain-containing protein</fullName>
    </recommendedName>
</protein>
<evidence type="ECO:0000313" key="3">
    <source>
        <dbReference type="Proteomes" id="UP000011715"/>
    </source>
</evidence>